<dbReference type="AlphaFoldDB" id="A0A923S4X8"/>
<accession>A0A923S4X8</accession>
<dbReference type="SUPFAM" id="SSF48179">
    <property type="entry name" value="6-phosphogluconate dehydrogenase C-terminal domain-like"/>
    <property type="match status" value="1"/>
</dbReference>
<evidence type="ECO:0000259" key="5">
    <source>
        <dbReference type="Pfam" id="PF14833"/>
    </source>
</evidence>
<dbReference type="PANTHER" id="PTHR43060">
    <property type="entry name" value="3-HYDROXYISOBUTYRATE DEHYDROGENASE-LIKE 1, MITOCHONDRIAL-RELATED"/>
    <property type="match status" value="1"/>
</dbReference>
<dbReference type="InterPro" id="IPR008927">
    <property type="entry name" value="6-PGluconate_DH-like_C_sf"/>
</dbReference>
<evidence type="ECO:0000259" key="4">
    <source>
        <dbReference type="Pfam" id="PF03446"/>
    </source>
</evidence>
<dbReference type="Proteomes" id="UP000596827">
    <property type="component" value="Unassembled WGS sequence"/>
</dbReference>
<reference evidence="6" key="1">
    <citation type="submission" date="2020-08" db="EMBL/GenBank/DDBJ databases">
        <title>Ramlibacter sp. GTP1 16S ribosomal RNA gene genome sequencing and assembly.</title>
        <authorList>
            <person name="Kang M."/>
        </authorList>
    </citation>
    <scope>NUCLEOTIDE SEQUENCE</scope>
    <source>
        <strain evidence="6">GTP1</strain>
    </source>
</reference>
<dbReference type="PIRSF" id="PIRSF000103">
    <property type="entry name" value="HIBADH"/>
    <property type="match status" value="1"/>
</dbReference>
<dbReference type="GO" id="GO:0016491">
    <property type="term" value="F:oxidoreductase activity"/>
    <property type="evidence" value="ECO:0007669"/>
    <property type="project" value="UniProtKB-KW"/>
</dbReference>
<evidence type="ECO:0000256" key="2">
    <source>
        <dbReference type="ARBA" id="ARBA00023027"/>
    </source>
</evidence>
<feature type="active site" evidence="3">
    <location>
        <position position="177"/>
    </location>
</feature>
<dbReference type="Gene3D" id="3.40.50.720">
    <property type="entry name" value="NAD(P)-binding Rossmann-like Domain"/>
    <property type="match status" value="1"/>
</dbReference>
<dbReference type="EMBL" id="JACORU010000014">
    <property type="protein sequence ID" value="MBC5768079.1"/>
    <property type="molecule type" value="Genomic_DNA"/>
</dbReference>
<name>A0A923S4X8_9BURK</name>
<comment type="caution">
    <text evidence="6">The sequence shown here is derived from an EMBL/GenBank/DDBJ whole genome shotgun (WGS) entry which is preliminary data.</text>
</comment>
<dbReference type="InterPro" id="IPR006115">
    <property type="entry name" value="6PGDH_NADP-bd"/>
</dbReference>
<dbReference type="GO" id="GO:0051287">
    <property type="term" value="F:NAD binding"/>
    <property type="evidence" value="ECO:0007669"/>
    <property type="project" value="InterPro"/>
</dbReference>
<gene>
    <name evidence="6" type="ORF">H8R02_26685</name>
</gene>
<organism evidence="6 7">
    <name type="scientific">Ramlibacter albus</name>
    <dbReference type="NCBI Taxonomy" id="2079448"/>
    <lineage>
        <taxon>Bacteria</taxon>
        <taxon>Pseudomonadati</taxon>
        <taxon>Pseudomonadota</taxon>
        <taxon>Betaproteobacteria</taxon>
        <taxon>Burkholderiales</taxon>
        <taxon>Comamonadaceae</taxon>
        <taxon>Ramlibacter</taxon>
    </lineage>
</organism>
<dbReference type="GO" id="GO:0050661">
    <property type="term" value="F:NADP binding"/>
    <property type="evidence" value="ECO:0007669"/>
    <property type="project" value="InterPro"/>
</dbReference>
<evidence type="ECO:0000256" key="3">
    <source>
        <dbReference type="PIRSR" id="PIRSR000103-1"/>
    </source>
</evidence>
<dbReference type="Pfam" id="PF03446">
    <property type="entry name" value="NAD_binding_2"/>
    <property type="match status" value="1"/>
</dbReference>
<dbReference type="InterPro" id="IPR029154">
    <property type="entry name" value="HIBADH-like_NADP-bd"/>
</dbReference>
<dbReference type="InterPro" id="IPR015815">
    <property type="entry name" value="HIBADH-related"/>
</dbReference>
<sequence length="291" mass="29956">MPAMNQTKRIGFIGLGSMGAGMAHCLLRKGHALRVYARRADVAKPFADAGAQVAGSPAALGGDCDLVFLCVSDAPAVEEVLFGAQGLTGTLASGGVVVDTSTIAATDARRFGERLAAKGITLLDAPVSGGQQGARDGTLGCMVGGPKDVVDACREVMGAFCKTITHVGELGAGQTVKACNQVAVSACLLGVVDAIALARAQGIDPALMRDVLLTGSGRSVALERQAQRIIDGDFKPGFRASLMRKDLRIALEAAKATGTVLNATPVVEKLLDDLCRNGGEDADWIAIARRR</sequence>
<keyword evidence="1" id="KW-0560">Oxidoreductase</keyword>
<dbReference type="InterPro" id="IPR036291">
    <property type="entry name" value="NAD(P)-bd_dom_sf"/>
</dbReference>
<evidence type="ECO:0000256" key="1">
    <source>
        <dbReference type="ARBA" id="ARBA00023002"/>
    </source>
</evidence>
<dbReference type="SUPFAM" id="SSF51735">
    <property type="entry name" value="NAD(P)-binding Rossmann-fold domains"/>
    <property type="match status" value="1"/>
</dbReference>
<keyword evidence="7" id="KW-1185">Reference proteome</keyword>
<feature type="domain" description="6-phosphogluconate dehydrogenase NADP-binding" evidence="4">
    <location>
        <begin position="9"/>
        <end position="168"/>
    </location>
</feature>
<dbReference type="InterPro" id="IPR013328">
    <property type="entry name" value="6PGD_dom2"/>
</dbReference>
<protein>
    <submittedName>
        <fullName evidence="6">NAD(P)-dependent oxidoreductase</fullName>
    </submittedName>
</protein>
<dbReference type="Gene3D" id="1.10.1040.10">
    <property type="entry name" value="N-(1-d-carboxylethyl)-l-norvaline Dehydrogenase, domain 2"/>
    <property type="match status" value="1"/>
</dbReference>
<evidence type="ECO:0000313" key="7">
    <source>
        <dbReference type="Proteomes" id="UP000596827"/>
    </source>
</evidence>
<feature type="domain" description="3-hydroxyisobutyrate dehydrogenase-like NAD-binding" evidence="5">
    <location>
        <begin position="171"/>
        <end position="289"/>
    </location>
</feature>
<dbReference type="PANTHER" id="PTHR43060:SF15">
    <property type="entry name" value="3-HYDROXYISOBUTYRATE DEHYDROGENASE-LIKE 1, MITOCHONDRIAL-RELATED"/>
    <property type="match status" value="1"/>
</dbReference>
<evidence type="ECO:0000313" key="6">
    <source>
        <dbReference type="EMBL" id="MBC5768079.1"/>
    </source>
</evidence>
<proteinExistence type="predicted"/>
<keyword evidence="2" id="KW-0520">NAD</keyword>
<dbReference type="Pfam" id="PF14833">
    <property type="entry name" value="NAD_binding_11"/>
    <property type="match status" value="1"/>
</dbReference>